<dbReference type="EMBL" id="MBFT01001131">
    <property type="protein sequence ID" value="PVU85220.1"/>
    <property type="molecule type" value="Genomic_DNA"/>
</dbReference>
<accession>A0A2T9XYS4</accession>
<dbReference type="AlphaFoldDB" id="A0A2T9XYS4"/>
<dbReference type="Proteomes" id="UP000245699">
    <property type="component" value="Unassembled WGS sequence"/>
</dbReference>
<feature type="non-terminal residue" evidence="1">
    <location>
        <position position="204"/>
    </location>
</feature>
<protein>
    <submittedName>
        <fullName evidence="1">Uncharacterized protein</fullName>
    </submittedName>
</protein>
<comment type="caution">
    <text evidence="1">The sequence shown here is derived from an EMBL/GenBank/DDBJ whole genome shotgun (WGS) entry which is preliminary data.</text>
</comment>
<reference evidence="1 2" key="1">
    <citation type="journal article" date="2018" name="MBio">
        <title>Comparative Genomics Reveals the Core Gene Toolbox for the Fungus-Insect Symbiosis.</title>
        <authorList>
            <person name="Wang Y."/>
            <person name="Stata M."/>
            <person name="Wang W."/>
            <person name="Stajich J.E."/>
            <person name="White M.M."/>
            <person name="Moncalvo J.M."/>
        </authorList>
    </citation>
    <scope>NUCLEOTIDE SEQUENCE [LARGE SCALE GENOMIC DNA]</scope>
    <source>
        <strain evidence="1 2">AUS-77-4</strain>
    </source>
</reference>
<organism evidence="1 2">
    <name type="scientific">Furculomyces boomerangus</name>
    <dbReference type="NCBI Taxonomy" id="61424"/>
    <lineage>
        <taxon>Eukaryota</taxon>
        <taxon>Fungi</taxon>
        <taxon>Fungi incertae sedis</taxon>
        <taxon>Zoopagomycota</taxon>
        <taxon>Kickxellomycotina</taxon>
        <taxon>Harpellomycetes</taxon>
        <taxon>Harpellales</taxon>
        <taxon>Harpellaceae</taxon>
        <taxon>Furculomyces</taxon>
    </lineage>
</organism>
<proteinExistence type="predicted"/>
<sequence length="204" mass="22994">MKKISKQKQLDIVTLYKLIDIYRIVARKFGISIGTVSKYVRLHNAKKIKKNKALSLSLGKEFFIKEVQQALKEDFNITISCQSLRRNLKEAGLKAGKRKFNQQLEKGVRKMGPNGRGGTLGLQNDSMQLPKQDPVEKTCLLPGSLDWQNPPDSFICSCVVIFDPIRYVWNIASPNTDHENNKIYTINAKDAGLLFIAKIAGEAE</sequence>
<evidence type="ECO:0000313" key="1">
    <source>
        <dbReference type="EMBL" id="PVU85220.1"/>
    </source>
</evidence>
<keyword evidence="2" id="KW-1185">Reference proteome</keyword>
<evidence type="ECO:0000313" key="2">
    <source>
        <dbReference type="Proteomes" id="UP000245699"/>
    </source>
</evidence>
<name>A0A2T9XYS4_9FUNG</name>
<gene>
    <name evidence="1" type="ORF">BB559_007129</name>
</gene>